<dbReference type="eggNOG" id="COG2017">
    <property type="taxonomic scope" value="Bacteria"/>
</dbReference>
<dbReference type="InterPro" id="IPR014718">
    <property type="entry name" value="GH-type_carb-bd"/>
</dbReference>
<dbReference type="GO" id="GO:0006006">
    <property type="term" value="P:glucose metabolic process"/>
    <property type="evidence" value="ECO:0007669"/>
    <property type="project" value="TreeGrafter"/>
</dbReference>
<keyword evidence="7 8" id="KW-0119">Carbohydrate metabolism</keyword>
<evidence type="ECO:0000256" key="7">
    <source>
        <dbReference type="ARBA" id="ARBA00023277"/>
    </source>
</evidence>
<comment type="similarity">
    <text evidence="3 8">Belongs to the aldose epimerase family.</text>
</comment>
<dbReference type="EMBL" id="JQBS01000024">
    <property type="protein sequence ID" value="KRN56635.1"/>
    <property type="molecule type" value="Genomic_DNA"/>
</dbReference>
<dbReference type="GO" id="GO:0033499">
    <property type="term" value="P:galactose catabolic process via UDP-galactose, Leloir pathway"/>
    <property type="evidence" value="ECO:0007669"/>
    <property type="project" value="TreeGrafter"/>
</dbReference>
<comment type="caution">
    <text evidence="12">The sequence shown here is derived from an EMBL/GenBank/DDBJ whole genome shotgun (WGS) entry which is preliminary data.</text>
</comment>
<dbReference type="GeneID" id="89589960"/>
<sequence>MKVNTETILLHPKGKIESYTLDNEAGFSVTLLNYGGRLTAINVPDRDGFSENVVLNLENIDGYLADQAYFGALVGPVAGRIRNGKWKAHQLTQNQFPHHIHGGGAGFHQQIWHSVPFVTEEECGIQLSLVLPDGTDGYPGELQLRATYTITKNQELKLEMVGSSNQETLFNPTNHAYFNLSGNGKEKISTHILQIASDQVAELDHEKIPTGRLMDVEGTNFDFQSPKLLARQFFKQPQGYDDAFKLKHKEGQPQLYLADPKSKRKMEITTSEESVVVFTTTNMDENYVVCNQKMSSHLGIAIEPQGLPDAVHHSNFQSILLQPGIPKKHQTIYQFGLIDE</sequence>
<proteinExistence type="inferred from homology"/>
<feature type="active site" description="Proton donor" evidence="9">
    <location>
        <position position="175"/>
    </location>
</feature>
<evidence type="ECO:0000256" key="9">
    <source>
        <dbReference type="PIRSR" id="PIRSR005096-1"/>
    </source>
</evidence>
<dbReference type="InterPro" id="IPR008183">
    <property type="entry name" value="Aldose_1/G6P_1-epimerase"/>
</dbReference>
<dbReference type="InterPro" id="IPR018052">
    <property type="entry name" value="Ald1_epimerase_CS"/>
</dbReference>
<reference evidence="12 13" key="1">
    <citation type="journal article" date="2015" name="Genome Announc.">
        <title>Expanding the biotechnology potential of lactobacilli through comparative genomics of 213 strains and associated genera.</title>
        <authorList>
            <person name="Sun Z."/>
            <person name="Harris H.M."/>
            <person name="McCann A."/>
            <person name="Guo C."/>
            <person name="Argimon S."/>
            <person name="Zhang W."/>
            <person name="Yang X."/>
            <person name="Jeffery I.B."/>
            <person name="Cooney J.C."/>
            <person name="Kagawa T.F."/>
            <person name="Liu W."/>
            <person name="Song Y."/>
            <person name="Salvetti E."/>
            <person name="Wrobel A."/>
            <person name="Rasinkangas P."/>
            <person name="Parkhill J."/>
            <person name="Rea M.C."/>
            <person name="O'Sullivan O."/>
            <person name="Ritari J."/>
            <person name="Douillard F.P."/>
            <person name="Paul Ross R."/>
            <person name="Yang R."/>
            <person name="Briner A.E."/>
            <person name="Felis G.E."/>
            <person name="de Vos W.M."/>
            <person name="Barrangou R."/>
            <person name="Klaenhammer T.R."/>
            <person name="Caufield P.W."/>
            <person name="Cui Y."/>
            <person name="Zhang H."/>
            <person name="O'Toole P.W."/>
        </authorList>
    </citation>
    <scope>NUCLEOTIDE SEQUENCE [LARGE SCALE GENOMIC DNA]</scope>
    <source>
        <strain evidence="12 13">DSM 20623</strain>
    </source>
</reference>
<evidence type="ECO:0000256" key="4">
    <source>
        <dbReference type="ARBA" id="ARBA00013185"/>
    </source>
</evidence>
<feature type="binding site" evidence="10">
    <location>
        <position position="241"/>
    </location>
    <ligand>
        <name>beta-D-galactose</name>
        <dbReference type="ChEBI" id="CHEBI:27667"/>
    </ligand>
</feature>
<dbReference type="Proteomes" id="UP000051658">
    <property type="component" value="Unassembled WGS sequence"/>
</dbReference>
<dbReference type="PANTHER" id="PTHR10091:SF0">
    <property type="entry name" value="GALACTOSE MUTAROTASE"/>
    <property type="match status" value="1"/>
</dbReference>
<dbReference type="InterPro" id="IPR015443">
    <property type="entry name" value="Aldose_1-epimerase"/>
</dbReference>
<keyword evidence="13" id="KW-1185">Reference proteome</keyword>
<dbReference type="Gene3D" id="2.70.98.10">
    <property type="match status" value="1"/>
</dbReference>
<dbReference type="CDD" id="cd09019">
    <property type="entry name" value="galactose_mutarotase_like"/>
    <property type="match status" value="1"/>
</dbReference>
<evidence type="ECO:0000256" key="11">
    <source>
        <dbReference type="PIRSR" id="PIRSR005096-3"/>
    </source>
</evidence>
<dbReference type="PIRSF" id="PIRSF005096">
    <property type="entry name" value="GALM"/>
    <property type="match status" value="1"/>
</dbReference>
<dbReference type="AlphaFoldDB" id="A0A0R2HW02"/>
<gene>
    <name evidence="12" type="ORF">IV74_GL000883</name>
</gene>
<protein>
    <recommendedName>
        <fullName evidence="5 8">Aldose 1-epimerase</fullName>
        <ecNumber evidence="4 8">5.1.3.3</ecNumber>
    </recommendedName>
</protein>
<evidence type="ECO:0000256" key="5">
    <source>
        <dbReference type="ARBA" id="ARBA00014165"/>
    </source>
</evidence>
<dbReference type="Pfam" id="PF01263">
    <property type="entry name" value="Aldose_epim"/>
    <property type="match status" value="1"/>
</dbReference>
<dbReference type="PATRIC" id="fig|1449336.4.peg.903"/>
<comment type="pathway">
    <text evidence="2 8">Carbohydrate metabolism; hexose metabolism.</text>
</comment>
<evidence type="ECO:0000313" key="13">
    <source>
        <dbReference type="Proteomes" id="UP000051658"/>
    </source>
</evidence>
<dbReference type="InterPro" id="IPR011013">
    <property type="entry name" value="Gal_mutarotase_sf_dom"/>
</dbReference>
<feature type="binding site" evidence="11">
    <location>
        <begin position="175"/>
        <end position="177"/>
    </location>
    <ligand>
        <name>beta-D-galactose</name>
        <dbReference type="ChEBI" id="CHEBI:27667"/>
    </ligand>
</feature>
<evidence type="ECO:0000256" key="10">
    <source>
        <dbReference type="PIRSR" id="PIRSR005096-2"/>
    </source>
</evidence>
<comment type="catalytic activity">
    <reaction evidence="1 8">
        <text>alpha-D-glucose = beta-D-glucose</text>
        <dbReference type="Rhea" id="RHEA:10264"/>
        <dbReference type="ChEBI" id="CHEBI:15903"/>
        <dbReference type="ChEBI" id="CHEBI:17925"/>
        <dbReference type="EC" id="5.1.3.3"/>
    </reaction>
</comment>
<dbReference type="SUPFAM" id="SSF74650">
    <property type="entry name" value="Galactose mutarotase-like"/>
    <property type="match status" value="1"/>
</dbReference>
<dbReference type="UniPathway" id="UPA00242"/>
<dbReference type="PROSITE" id="PS00545">
    <property type="entry name" value="ALDOSE_1_EPIMERASE"/>
    <property type="match status" value="1"/>
</dbReference>
<dbReference type="GO" id="GO:0030246">
    <property type="term" value="F:carbohydrate binding"/>
    <property type="evidence" value="ECO:0007669"/>
    <property type="project" value="InterPro"/>
</dbReference>
<evidence type="ECO:0000256" key="2">
    <source>
        <dbReference type="ARBA" id="ARBA00005028"/>
    </source>
</evidence>
<evidence type="ECO:0000256" key="8">
    <source>
        <dbReference type="PIRNR" id="PIRNR005096"/>
    </source>
</evidence>
<evidence type="ECO:0000256" key="6">
    <source>
        <dbReference type="ARBA" id="ARBA00023235"/>
    </source>
</evidence>
<feature type="active site" description="Proton acceptor" evidence="9">
    <location>
        <position position="303"/>
    </location>
</feature>
<dbReference type="GO" id="GO:0004034">
    <property type="term" value="F:aldose 1-epimerase activity"/>
    <property type="evidence" value="ECO:0007669"/>
    <property type="project" value="UniProtKB-EC"/>
</dbReference>
<dbReference type="RefSeq" id="WP_034573049.1">
    <property type="nucleotide sequence ID" value="NZ_JQBS01000024.1"/>
</dbReference>
<dbReference type="EC" id="5.1.3.3" evidence="4 8"/>
<evidence type="ECO:0000256" key="1">
    <source>
        <dbReference type="ARBA" id="ARBA00001614"/>
    </source>
</evidence>
<keyword evidence="6 8" id="KW-0413">Isomerase</keyword>
<accession>A0A0R2HW02</accession>
<evidence type="ECO:0000256" key="3">
    <source>
        <dbReference type="ARBA" id="ARBA00006206"/>
    </source>
</evidence>
<name>A0A0R2HW02_CARDV</name>
<organism evidence="12 13">
    <name type="scientific">Carnobacterium divergens DSM 20623</name>
    <dbReference type="NCBI Taxonomy" id="1449336"/>
    <lineage>
        <taxon>Bacteria</taxon>
        <taxon>Bacillati</taxon>
        <taxon>Bacillota</taxon>
        <taxon>Bacilli</taxon>
        <taxon>Lactobacillales</taxon>
        <taxon>Carnobacteriaceae</taxon>
        <taxon>Carnobacterium</taxon>
    </lineage>
</organism>
<dbReference type="GO" id="GO:0005737">
    <property type="term" value="C:cytoplasm"/>
    <property type="evidence" value="ECO:0007669"/>
    <property type="project" value="TreeGrafter"/>
</dbReference>
<evidence type="ECO:0000313" key="12">
    <source>
        <dbReference type="EMBL" id="KRN56635.1"/>
    </source>
</evidence>
<dbReference type="InterPro" id="IPR047215">
    <property type="entry name" value="Galactose_mutarotase-like"/>
</dbReference>
<dbReference type="PANTHER" id="PTHR10091">
    <property type="entry name" value="ALDOSE-1-EPIMERASE"/>
    <property type="match status" value="1"/>
</dbReference>